<dbReference type="EMBL" id="JAAZSQ010000017">
    <property type="protein sequence ID" value="NKX55924.1"/>
    <property type="molecule type" value="Genomic_DNA"/>
</dbReference>
<name>A0A7X6HEZ2_9MICC</name>
<reference evidence="1 2" key="1">
    <citation type="submission" date="2020-04" db="EMBL/GenBank/DDBJ databases">
        <title>Arthrobacter sp. nov.</title>
        <authorList>
            <person name="Liu S."/>
        </authorList>
    </citation>
    <scope>NUCLEOTIDE SEQUENCE [LARGE SCALE GENOMIC DNA]</scope>
    <source>
        <strain evidence="1 2">E918</strain>
    </source>
</reference>
<comment type="caution">
    <text evidence="1">The sequence shown here is derived from an EMBL/GenBank/DDBJ whole genome shotgun (WGS) entry which is preliminary data.</text>
</comment>
<dbReference type="Proteomes" id="UP000544090">
    <property type="component" value="Unassembled WGS sequence"/>
</dbReference>
<evidence type="ECO:0000313" key="1">
    <source>
        <dbReference type="EMBL" id="NKX55924.1"/>
    </source>
</evidence>
<evidence type="ECO:0000313" key="2">
    <source>
        <dbReference type="Proteomes" id="UP000544090"/>
    </source>
</evidence>
<sequence>MTEQIDECFAGAAARRAVRMERRVLEDVRLALPGDWAAGRITEAEYPIPPEVLAGIARRYGVGAQKYAEHNWLQGVRVEQGLGGTPAPCTCVLGGRGHRRGDRQPVAGPVLDRIEVMQEAQLKGAAVALTGGAR</sequence>
<protein>
    <submittedName>
        <fullName evidence="1">Uncharacterized protein</fullName>
    </submittedName>
</protein>
<dbReference type="RefSeq" id="WP_168487782.1">
    <property type="nucleotide sequence ID" value="NZ_JAAZSQ010000017.1"/>
</dbReference>
<keyword evidence="2" id="KW-1185">Reference proteome</keyword>
<dbReference type="AlphaFoldDB" id="A0A7X6HEZ2"/>
<accession>A0A7X6HEZ2</accession>
<organism evidence="1 2">
    <name type="scientific">Arthrobacter mobilis</name>
    <dbReference type="NCBI Taxonomy" id="2724944"/>
    <lineage>
        <taxon>Bacteria</taxon>
        <taxon>Bacillati</taxon>
        <taxon>Actinomycetota</taxon>
        <taxon>Actinomycetes</taxon>
        <taxon>Micrococcales</taxon>
        <taxon>Micrococcaceae</taxon>
        <taxon>Arthrobacter</taxon>
    </lineage>
</organism>
<proteinExistence type="predicted"/>
<gene>
    <name evidence="1" type="ORF">HGG74_15525</name>
</gene>